<dbReference type="EMBL" id="OY731398">
    <property type="protein sequence ID" value="CAJ1875784.1"/>
    <property type="molecule type" value="Genomic_DNA"/>
</dbReference>
<accession>A0AA86S3G7</accession>
<organism evidence="1 2">
    <name type="scientific">Sphenostylis stenocarpa</name>
    <dbReference type="NCBI Taxonomy" id="92480"/>
    <lineage>
        <taxon>Eukaryota</taxon>
        <taxon>Viridiplantae</taxon>
        <taxon>Streptophyta</taxon>
        <taxon>Embryophyta</taxon>
        <taxon>Tracheophyta</taxon>
        <taxon>Spermatophyta</taxon>
        <taxon>Magnoliopsida</taxon>
        <taxon>eudicotyledons</taxon>
        <taxon>Gunneridae</taxon>
        <taxon>Pentapetalae</taxon>
        <taxon>rosids</taxon>
        <taxon>fabids</taxon>
        <taxon>Fabales</taxon>
        <taxon>Fabaceae</taxon>
        <taxon>Papilionoideae</taxon>
        <taxon>50 kb inversion clade</taxon>
        <taxon>NPAAA clade</taxon>
        <taxon>indigoferoid/millettioid clade</taxon>
        <taxon>Phaseoleae</taxon>
        <taxon>Sphenostylis</taxon>
    </lineage>
</organism>
<sequence>MTMDDGNWGGWVRLWAMVGRGSRWLVRSGSRVQVVMMGSGEGNESRDYVSLNLGMSEGEGFCYQKKRMNEVTRRLRVSVSAMSDESVNQLSFHRPDVRYALSLTLEFEYLGQKSSMPTLTSK</sequence>
<protein>
    <submittedName>
        <fullName evidence="1">Uncharacterized protein</fullName>
    </submittedName>
</protein>
<gene>
    <name evidence="1" type="ORF">AYBTSS11_LOCUS2546</name>
</gene>
<proteinExistence type="predicted"/>
<dbReference type="AlphaFoldDB" id="A0AA86S3G7"/>
<dbReference type="Gramene" id="rna-AYBTSS11_LOCUS2546">
    <property type="protein sequence ID" value="CAJ1875784.1"/>
    <property type="gene ID" value="gene-AYBTSS11_LOCUS2546"/>
</dbReference>
<evidence type="ECO:0000313" key="1">
    <source>
        <dbReference type="EMBL" id="CAJ1875784.1"/>
    </source>
</evidence>
<dbReference type="Proteomes" id="UP001189624">
    <property type="component" value="Chromosome 1"/>
</dbReference>
<reference evidence="1" key="1">
    <citation type="submission" date="2023-10" db="EMBL/GenBank/DDBJ databases">
        <authorList>
            <person name="Domelevo Entfellner J.-B."/>
        </authorList>
    </citation>
    <scope>NUCLEOTIDE SEQUENCE</scope>
</reference>
<evidence type="ECO:0000313" key="2">
    <source>
        <dbReference type="Proteomes" id="UP001189624"/>
    </source>
</evidence>
<keyword evidence="2" id="KW-1185">Reference proteome</keyword>
<name>A0AA86S3G7_9FABA</name>